<dbReference type="Proteomes" id="UP000316213">
    <property type="component" value="Unassembled WGS sequence"/>
</dbReference>
<gene>
    <name evidence="1" type="ORF">Pla100_35690</name>
</gene>
<proteinExistence type="predicted"/>
<keyword evidence="2" id="KW-1185">Reference proteome</keyword>
<dbReference type="EMBL" id="SJPM01000007">
    <property type="protein sequence ID" value="TWT94990.1"/>
    <property type="molecule type" value="Genomic_DNA"/>
</dbReference>
<accession>A0A5C6A6G9</accession>
<protein>
    <submittedName>
        <fullName evidence="1">Uncharacterized protein</fullName>
    </submittedName>
</protein>
<name>A0A5C6A6G9_9BACT</name>
<dbReference type="AlphaFoldDB" id="A0A5C6A6G9"/>
<evidence type="ECO:0000313" key="2">
    <source>
        <dbReference type="Proteomes" id="UP000316213"/>
    </source>
</evidence>
<reference evidence="1 2" key="1">
    <citation type="submission" date="2019-02" db="EMBL/GenBank/DDBJ databases">
        <title>Deep-cultivation of Planctomycetes and their phenomic and genomic characterization uncovers novel biology.</title>
        <authorList>
            <person name="Wiegand S."/>
            <person name="Jogler M."/>
            <person name="Boedeker C."/>
            <person name="Pinto D."/>
            <person name="Vollmers J."/>
            <person name="Rivas-Marin E."/>
            <person name="Kohn T."/>
            <person name="Peeters S.H."/>
            <person name="Heuer A."/>
            <person name="Rast P."/>
            <person name="Oberbeckmann S."/>
            <person name="Bunk B."/>
            <person name="Jeske O."/>
            <person name="Meyerdierks A."/>
            <person name="Storesund J.E."/>
            <person name="Kallscheuer N."/>
            <person name="Luecker S."/>
            <person name="Lage O.M."/>
            <person name="Pohl T."/>
            <person name="Merkel B.J."/>
            <person name="Hornburger P."/>
            <person name="Mueller R.-W."/>
            <person name="Bruemmer F."/>
            <person name="Labrenz M."/>
            <person name="Spormann A.M."/>
            <person name="Op Den Camp H."/>
            <person name="Overmann J."/>
            <person name="Amann R."/>
            <person name="Jetten M.S.M."/>
            <person name="Mascher T."/>
            <person name="Medema M.H."/>
            <person name="Devos D.P."/>
            <person name="Kaster A.-K."/>
            <person name="Ovreas L."/>
            <person name="Rohde M."/>
            <person name="Galperin M.Y."/>
            <person name="Jogler C."/>
        </authorList>
    </citation>
    <scope>NUCLEOTIDE SEQUENCE [LARGE SCALE GENOMIC DNA]</scope>
    <source>
        <strain evidence="1 2">Pla100</strain>
    </source>
</reference>
<comment type="caution">
    <text evidence="1">The sequence shown here is derived from an EMBL/GenBank/DDBJ whole genome shotgun (WGS) entry which is preliminary data.</text>
</comment>
<organism evidence="1 2">
    <name type="scientific">Neorhodopirellula pilleata</name>
    <dbReference type="NCBI Taxonomy" id="2714738"/>
    <lineage>
        <taxon>Bacteria</taxon>
        <taxon>Pseudomonadati</taxon>
        <taxon>Planctomycetota</taxon>
        <taxon>Planctomycetia</taxon>
        <taxon>Pirellulales</taxon>
        <taxon>Pirellulaceae</taxon>
        <taxon>Neorhodopirellula</taxon>
    </lineage>
</organism>
<sequence>MVVARLRFILRRHLTGVQLTENFLPTFRRRIMLVVWILAKF</sequence>
<evidence type="ECO:0000313" key="1">
    <source>
        <dbReference type="EMBL" id="TWT94990.1"/>
    </source>
</evidence>